<accession>A0A0B0N445</accession>
<protein>
    <submittedName>
        <fullName evidence="1">Uncharacterized protein</fullName>
    </submittedName>
</protein>
<dbReference type="EMBL" id="JRRC01533395">
    <property type="protein sequence ID" value="KHG09198.1"/>
    <property type="molecule type" value="Genomic_DNA"/>
</dbReference>
<proteinExistence type="predicted"/>
<keyword evidence="2" id="KW-1185">Reference proteome</keyword>
<name>A0A0B0N445_GOSAR</name>
<sequence length="54" mass="6070">MENQHGLEFTTRVDHTAVSLWQGRRTIYTGRSHVCAHLTALTTALSNRTRACPC</sequence>
<organism evidence="1 2">
    <name type="scientific">Gossypium arboreum</name>
    <name type="common">Tree cotton</name>
    <name type="synonym">Gossypium nanking</name>
    <dbReference type="NCBI Taxonomy" id="29729"/>
    <lineage>
        <taxon>Eukaryota</taxon>
        <taxon>Viridiplantae</taxon>
        <taxon>Streptophyta</taxon>
        <taxon>Embryophyta</taxon>
        <taxon>Tracheophyta</taxon>
        <taxon>Spermatophyta</taxon>
        <taxon>Magnoliopsida</taxon>
        <taxon>eudicotyledons</taxon>
        <taxon>Gunneridae</taxon>
        <taxon>Pentapetalae</taxon>
        <taxon>rosids</taxon>
        <taxon>malvids</taxon>
        <taxon>Malvales</taxon>
        <taxon>Malvaceae</taxon>
        <taxon>Malvoideae</taxon>
        <taxon>Gossypium</taxon>
    </lineage>
</organism>
<comment type="caution">
    <text evidence="1">The sequence shown here is derived from an EMBL/GenBank/DDBJ whole genome shotgun (WGS) entry which is preliminary data.</text>
</comment>
<gene>
    <name evidence="1" type="ORF">F383_36418</name>
</gene>
<dbReference type="AlphaFoldDB" id="A0A0B0N445"/>
<reference evidence="2" key="1">
    <citation type="submission" date="2014-09" db="EMBL/GenBank/DDBJ databases">
        <authorList>
            <person name="Mudge J."/>
            <person name="Ramaraj T."/>
            <person name="Lindquist I.E."/>
            <person name="Bharti A.K."/>
            <person name="Sundararajan A."/>
            <person name="Cameron C.T."/>
            <person name="Woodward J.E."/>
            <person name="May G.D."/>
            <person name="Brubaker C."/>
            <person name="Broadhvest J."/>
            <person name="Wilkins T.A."/>
        </authorList>
    </citation>
    <scope>NUCLEOTIDE SEQUENCE</scope>
    <source>
        <strain evidence="2">cv. AKA8401</strain>
    </source>
</reference>
<dbReference type="Proteomes" id="UP000032142">
    <property type="component" value="Unassembled WGS sequence"/>
</dbReference>
<evidence type="ECO:0000313" key="1">
    <source>
        <dbReference type="EMBL" id="KHG09198.1"/>
    </source>
</evidence>
<evidence type="ECO:0000313" key="2">
    <source>
        <dbReference type="Proteomes" id="UP000032142"/>
    </source>
</evidence>